<dbReference type="PANTHER" id="PTHR34569:SF2">
    <property type="entry name" value="EXPRESSED PROTEIN"/>
    <property type="match status" value="1"/>
</dbReference>
<name>A0A0A0LE45_CUCSA</name>
<dbReference type="EMBL" id="CM002924">
    <property type="protein sequence ID" value="KGN59184.1"/>
    <property type="molecule type" value="Genomic_DNA"/>
</dbReference>
<keyword evidence="2" id="KW-1185">Reference proteome</keyword>
<reference evidence="1 2" key="2">
    <citation type="journal article" date="2009" name="PLoS ONE">
        <title>An integrated genetic and cytogenetic map of the cucumber genome.</title>
        <authorList>
            <person name="Ren Y."/>
            <person name="Zhang Z."/>
            <person name="Liu J."/>
            <person name="Staub J.E."/>
            <person name="Han Y."/>
            <person name="Cheng Z."/>
            <person name="Li X."/>
            <person name="Lu J."/>
            <person name="Miao H."/>
            <person name="Kang H."/>
            <person name="Xie B."/>
            <person name="Gu X."/>
            <person name="Wang X."/>
            <person name="Du Y."/>
            <person name="Jin W."/>
            <person name="Huang S."/>
        </authorList>
    </citation>
    <scope>NUCLEOTIDE SEQUENCE [LARGE SCALE GENOMIC DNA]</scope>
    <source>
        <strain evidence="2">cv. 9930</strain>
    </source>
</reference>
<organism evidence="1 2">
    <name type="scientific">Cucumis sativus</name>
    <name type="common">Cucumber</name>
    <dbReference type="NCBI Taxonomy" id="3659"/>
    <lineage>
        <taxon>Eukaryota</taxon>
        <taxon>Viridiplantae</taxon>
        <taxon>Streptophyta</taxon>
        <taxon>Embryophyta</taxon>
        <taxon>Tracheophyta</taxon>
        <taxon>Spermatophyta</taxon>
        <taxon>Magnoliopsida</taxon>
        <taxon>eudicotyledons</taxon>
        <taxon>Gunneridae</taxon>
        <taxon>Pentapetalae</taxon>
        <taxon>rosids</taxon>
        <taxon>fabids</taxon>
        <taxon>Cucurbitales</taxon>
        <taxon>Cucurbitaceae</taxon>
        <taxon>Benincaseae</taxon>
        <taxon>Cucumis</taxon>
    </lineage>
</organism>
<accession>A0A0A0LE45</accession>
<dbReference type="OMA" id="RRVWLHF"/>
<dbReference type="Proteomes" id="UP000029981">
    <property type="component" value="Chromosome 3"/>
</dbReference>
<sequence length="168" mass="18049">MDDTSALKPDSPFSNLRRRNSITVPVAVPSKLNLLAATKSSRGAEASPRLPLAFELVPIKSSSSESSPSLAYTSLKDILPSPTASSSPTAVSAANSGYEISIRNRLVKQAAWAYLQPMSSSPGSSGPHLLRRIWLRFSACLSFLNLPIISSITNAFDRIFRVVGINFV</sequence>
<dbReference type="KEGG" id="csv:105434978"/>
<gene>
    <name evidence="1" type="ORF">Csa_3G778400</name>
</gene>
<reference evidence="1 2" key="4">
    <citation type="journal article" date="2011" name="BMC Genomics">
        <title>RNA-Seq improves annotation of protein-coding genes in the cucumber genome.</title>
        <authorList>
            <person name="Li Z."/>
            <person name="Zhang Z."/>
            <person name="Yan P."/>
            <person name="Huang S."/>
            <person name="Fei Z."/>
            <person name="Lin K."/>
        </authorList>
    </citation>
    <scope>NUCLEOTIDE SEQUENCE [LARGE SCALE GENOMIC DNA]</scope>
    <source>
        <strain evidence="2">cv. 9930</strain>
    </source>
</reference>
<reference evidence="1 2" key="1">
    <citation type="journal article" date="2009" name="Nat. Genet.">
        <title>The genome of the cucumber, Cucumis sativus L.</title>
        <authorList>
            <person name="Huang S."/>
            <person name="Li R."/>
            <person name="Zhang Z."/>
            <person name="Li L."/>
            <person name="Gu X."/>
            <person name="Fan W."/>
            <person name="Lucas W.J."/>
            <person name="Wang X."/>
            <person name="Xie B."/>
            <person name="Ni P."/>
            <person name="Ren Y."/>
            <person name="Zhu H."/>
            <person name="Li J."/>
            <person name="Lin K."/>
            <person name="Jin W."/>
            <person name="Fei Z."/>
            <person name="Li G."/>
            <person name="Staub J."/>
            <person name="Kilian A."/>
            <person name="van der Vossen E.A."/>
            <person name="Wu Y."/>
            <person name="Guo J."/>
            <person name="He J."/>
            <person name="Jia Z."/>
            <person name="Ren Y."/>
            <person name="Tian G."/>
            <person name="Lu Y."/>
            <person name="Ruan J."/>
            <person name="Qian W."/>
            <person name="Wang M."/>
            <person name="Huang Q."/>
            <person name="Li B."/>
            <person name="Xuan Z."/>
            <person name="Cao J."/>
            <person name="Asan"/>
            <person name="Wu Z."/>
            <person name="Zhang J."/>
            <person name="Cai Q."/>
            <person name="Bai Y."/>
            <person name="Zhao B."/>
            <person name="Han Y."/>
            <person name="Li Y."/>
            <person name="Li X."/>
            <person name="Wang S."/>
            <person name="Shi Q."/>
            <person name="Liu S."/>
            <person name="Cho W.K."/>
            <person name="Kim J.Y."/>
            <person name="Xu Y."/>
            <person name="Heller-Uszynska K."/>
            <person name="Miao H."/>
            <person name="Cheng Z."/>
            <person name="Zhang S."/>
            <person name="Wu J."/>
            <person name="Yang Y."/>
            <person name="Kang H."/>
            <person name="Li M."/>
            <person name="Liang H."/>
            <person name="Ren X."/>
            <person name="Shi Z."/>
            <person name="Wen M."/>
            <person name="Jian M."/>
            <person name="Yang H."/>
            <person name="Zhang G."/>
            <person name="Yang Z."/>
            <person name="Chen R."/>
            <person name="Liu S."/>
            <person name="Li J."/>
            <person name="Ma L."/>
            <person name="Liu H."/>
            <person name="Zhou Y."/>
            <person name="Zhao J."/>
            <person name="Fang X."/>
            <person name="Li G."/>
            <person name="Fang L."/>
            <person name="Li Y."/>
            <person name="Liu D."/>
            <person name="Zheng H."/>
            <person name="Zhang Y."/>
            <person name="Qin N."/>
            <person name="Li Z."/>
            <person name="Yang G."/>
            <person name="Yang S."/>
            <person name="Bolund L."/>
            <person name="Kristiansen K."/>
            <person name="Zheng H."/>
            <person name="Li S."/>
            <person name="Zhang X."/>
            <person name="Yang H."/>
            <person name="Wang J."/>
            <person name="Sun R."/>
            <person name="Zhang B."/>
            <person name="Jiang S."/>
            <person name="Wang J."/>
            <person name="Du Y."/>
            <person name="Li S."/>
        </authorList>
    </citation>
    <scope>NUCLEOTIDE SEQUENCE [LARGE SCALE GENOMIC DNA]</scope>
    <source>
        <strain evidence="2">cv. 9930</strain>
    </source>
</reference>
<dbReference type="PANTHER" id="PTHR34569">
    <property type="entry name" value="EXPRESSED PROTEIN"/>
    <property type="match status" value="1"/>
</dbReference>
<dbReference type="AlphaFoldDB" id="A0A0A0LE45"/>
<dbReference type="STRING" id="3659.A0A0A0LE45"/>
<reference evidence="1 2" key="3">
    <citation type="journal article" date="2010" name="BMC Genomics">
        <title>Transcriptome sequencing and comparative analysis of cucumber flowers with different sex types.</title>
        <authorList>
            <person name="Guo S."/>
            <person name="Zheng Y."/>
            <person name="Joung J.G."/>
            <person name="Liu S."/>
            <person name="Zhang Z."/>
            <person name="Crasta O.R."/>
            <person name="Sobral B.W."/>
            <person name="Xu Y."/>
            <person name="Huang S."/>
            <person name="Fei Z."/>
        </authorList>
    </citation>
    <scope>NUCLEOTIDE SEQUENCE [LARGE SCALE GENOMIC DNA]</scope>
    <source>
        <strain evidence="2">cv. 9930</strain>
    </source>
</reference>
<protein>
    <submittedName>
        <fullName evidence="1">Uncharacterized protein</fullName>
    </submittedName>
</protein>
<dbReference type="Gramene" id="KGN59184">
    <property type="protein sequence ID" value="KGN59184"/>
    <property type="gene ID" value="Csa_3G778400"/>
</dbReference>
<proteinExistence type="predicted"/>
<dbReference type="OrthoDB" id="1700296at2759"/>
<evidence type="ECO:0000313" key="2">
    <source>
        <dbReference type="Proteomes" id="UP000029981"/>
    </source>
</evidence>
<evidence type="ECO:0000313" key="1">
    <source>
        <dbReference type="EMBL" id="KGN59184.1"/>
    </source>
</evidence>